<reference evidence="3 4" key="1">
    <citation type="journal article" date="2019" name="Emerg. Microbes Infect.">
        <title>Comprehensive subspecies identification of 175 nontuberculous mycobacteria species based on 7547 genomic profiles.</title>
        <authorList>
            <person name="Matsumoto Y."/>
            <person name="Kinjo T."/>
            <person name="Motooka D."/>
            <person name="Nabeya D."/>
            <person name="Jung N."/>
            <person name="Uechi K."/>
            <person name="Horii T."/>
            <person name="Iida T."/>
            <person name="Fujita J."/>
            <person name="Nakamura S."/>
        </authorList>
    </citation>
    <scope>NUCLEOTIDE SEQUENCE [LARGE SCALE GENOMIC DNA]</scope>
    <source>
        <strain evidence="3 4">JCM 12603</strain>
    </source>
</reference>
<sequence>MSWSTNDIPDLRGKTAVVTGANGGLGLASAKALAGHGAHVVMAARNQTKAASARDEILAAHPDASLEIVELDLGSLASVKSAADAIAAKHTRIDILMCNAGVMAMPQGTTEDGFDTQMGTNVLGHWALLSHLLPIVVATPGARVVTLSSTAQHMGRAINPDDPHLRRNFDAWRMYGNTKLAMRHLAVGLQEQFERAGVDAKALSAQPGLTNSDLQTTTHAEGGAGPMGAFFEWQTKTMGMSTERGALSQLRAATDPKAPGGGFYGPLFVTNGPPVRKPLVRPGSDAAVKALWQVAERETGLKVDVAAALATS</sequence>
<dbReference type="EMBL" id="AP022570">
    <property type="protein sequence ID" value="BBX50382.1"/>
    <property type="molecule type" value="Genomic_DNA"/>
</dbReference>
<dbReference type="KEGG" id="mpof:MPOR_14080"/>
<dbReference type="SUPFAM" id="SSF51735">
    <property type="entry name" value="NAD(P)-binding Rossmann-fold domains"/>
    <property type="match status" value="1"/>
</dbReference>
<dbReference type="PANTHER" id="PTHR24320:SF148">
    <property type="entry name" value="NAD(P)-BINDING ROSSMANN-FOLD SUPERFAMILY PROTEIN"/>
    <property type="match status" value="1"/>
</dbReference>
<dbReference type="GO" id="GO:0016491">
    <property type="term" value="F:oxidoreductase activity"/>
    <property type="evidence" value="ECO:0007669"/>
    <property type="project" value="UniProtKB-KW"/>
</dbReference>
<dbReference type="Proteomes" id="UP000466785">
    <property type="component" value="Chromosome"/>
</dbReference>
<name>A0A6N4V431_9MYCO</name>
<dbReference type="RefSeq" id="WP_163673078.1">
    <property type="nucleotide sequence ID" value="NZ_AP022570.1"/>
</dbReference>
<dbReference type="PANTHER" id="PTHR24320">
    <property type="entry name" value="RETINOL DEHYDROGENASE"/>
    <property type="match status" value="1"/>
</dbReference>
<dbReference type="InterPro" id="IPR002347">
    <property type="entry name" value="SDR_fam"/>
</dbReference>
<proteinExistence type="inferred from homology"/>
<keyword evidence="4" id="KW-1185">Reference proteome</keyword>
<evidence type="ECO:0000256" key="2">
    <source>
        <dbReference type="ARBA" id="ARBA00023002"/>
    </source>
</evidence>
<evidence type="ECO:0000313" key="3">
    <source>
        <dbReference type="EMBL" id="BBX50382.1"/>
    </source>
</evidence>
<dbReference type="Gene3D" id="3.40.50.720">
    <property type="entry name" value="NAD(P)-binding Rossmann-like Domain"/>
    <property type="match status" value="1"/>
</dbReference>
<dbReference type="InterPro" id="IPR036291">
    <property type="entry name" value="NAD(P)-bd_dom_sf"/>
</dbReference>
<protein>
    <submittedName>
        <fullName evidence="3">Dehydrogenase</fullName>
    </submittedName>
</protein>
<dbReference type="AlphaFoldDB" id="A0A6N4V431"/>
<dbReference type="Pfam" id="PF00106">
    <property type="entry name" value="adh_short"/>
    <property type="match status" value="1"/>
</dbReference>
<evidence type="ECO:0000313" key="4">
    <source>
        <dbReference type="Proteomes" id="UP000466785"/>
    </source>
</evidence>
<evidence type="ECO:0000256" key="1">
    <source>
        <dbReference type="ARBA" id="ARBA00006484"/>
    </source>
</evidence>
<gene>
    <name evidence="3" type="ORF">MPOR_14080</name>
</gene>
<dbReference type="PRINTS" id="PR00081">
    <property type="entry name" value="GDHRDH"/>
</dbReference>
<organism evidence="3 4">
    <name type="scientific">Mycolicibacterium poriferae</name>
    <dbReference type="NCBI Taxonomy" id="39694"/>
    <lineage>
        <taxon>Bacteria</taxon>
        <taxon>Bacillati</taxon>
        <taxon>Actinomycetota</taxon>
        <taxon>Actinomycetes</taxon>
        <taxon>Mycobacteriales</taxon>
        <taxon>Mycobacteriaceae</taxon>
        <taxon>Mycolicibacterium</taxon>
    </lineage>
</organism>
<keyword evidence="2" id="KW-0560">Oxidoreductase</keyword>
<dbReference type="InterPro" id="IPR020904">
    <property type="entry name" value="Sc_DH/Rdtase_CS"/>
</dbReference>
<accession>A0A6N4V431</accession>
<comment type="similarity">
    <text evidence="1">Belongs to the short-chain dehydrogenases/reductases (SDR) family.</text>
</comment>
<dbReference type="PROSITE" id="PS00061">
    <property type="entry name" value="ADH_SHORT"/>
    <property type="match status" value="1"/>
</dbReference>